<comment type="caution">
    <text evidence="2">The sequence shown here is derived from an EMBL/GenBank/DDBJ whole genome shotgun (WGS) entry which is preliminary data.</text>
</comment>
<name>A0AAE0SEE7_9BIVA</name>
<keyword evidence="3" id="KW-1185">Reference proteome</keyword>
<feature type="compositionally biased region" description="Basic and acidic residues" evidence="1">
    <location>
        <begin position="8"/>
        <end position="25"/>
    </location>
</feature>
<gene>
    <name evidence="2" type="ORF">CHS0354_036347</name>
</gene>
<evidence type="ECO:0000313" key="3">
    <source>
        <dbReference type="Proteomes" id="UP001195483"/>
    </source>
</evidence>
<dbReference type="Proteomes" id="UP001195483">
    <property type="component" value="Unassembled WGS sequence"/>
</dbReference>
<accession>A0AAE0SEE7</accession>
<reference evidence="2" key="2">
    <citation type="journal article" date="2021" name="Genome Biol. Evol.">
        <title>Developing a high-quality reference genome for a parasitic bivalve with doubly uniparental inheritance (Bivalvia: Unionida).</title>
        <authorList>
            <person name="Smith C.H."/>
        </authorList>
    </citation>
    <scope>NUCLEOTIDE SEQUENCE</scope>
    <source>
        <strain evidence="2">CHS0354</strain>
        <tissue evidence="2">Mantle</tissue>
    </source>
</reference>
<evidence type="ECO:0000313" key="2">
    <source>
        <dbReference type="EMBL" id="KAK3590525.1"/>
    </source>
</evidence>
<reference evidence="2" key="3">
    <citation type="submission" date="2023-05" db="EMBL/GenBank/DDBJ databases">
        <authorList>
            <person name="Smith C.H."/>
        </authorList>
    </citation>
    <scope>NUCLEOTIDE SEQUENCE</scope>
    <source>
        <strain evidence="2">CHS0354</strain>
        <tissue evidence="2">Mantle</tissue>
    </source>
</reference>
<evidence type="ECO:0000256" key="1">
    <source>
        <dbReference type="SAM" id="MobiDB-lite"/>
    </source>
</evidence>
<feature type="region of interest" description="Disordered" evidence="1">
    <location>
        <begin position="1"/>
        <end position="25"/>
    </location>
</feature>
<organism evidence="2 3">
    <name type="scientific">Potamilus streckersoni</name>
    <dbReference type="NCBI Taxonomy" id="2493646"/>
    <lineage>
        <taxon>Eukaryota</taxon>
        <taxon>Metazoa</taxon>
        <taxon>Spiralia</taxon>
        <taxon>Lophotrochozoa</taxon>
        <taxon>Mollusca</taxon>
        <taxon>Bivalvia</taxon>
        <taxon>Autobranchia</taxon>
        <taxon>Heteroconchia</taxon>
        <taxon>Palaeoheterodonta</taxon>
        <taxon>Unionida</taxon>
        <taxon>Unionoidea</taxon>
        <taxon>Unionidae</taxon>
        <taxon>Ambleminae</taxon>
        <taxon>Lampsilini</taxon>
        <taxon>Potamilus</taxon>
    </lineage>
</organism>
<sequence>MLETEMAGSRERQEREREKEREKRRRLELEIIQTRGGSHKNTPTPFHLDFTACGCRGRKYSNAISESMAVPLRRKEVGADTICANQEAALQYVEDQREVIAATRKDYNLTKASKAL</sequence>
<protein>
    <submittedName>
        <fullName evidence="2">Uncharacterized protein</fullName>
    </submittedName>
</protein>
<proteinExistence type="predicted"/>
<dbReference type="EMBL" id="JAEAOA010002128">
    <property type="protein sequence ID" value="KAK3590525.1"/>
    <property type="molecule type" value="Genomic_DNA"/>
</dbReference>
<dbReference type="AlphaFoldDB" id="A0AAE0SEE7"/>
<reference evidence="2" key="1">
    <citation type="journal article" date="2021" name="Genome Biol. Evol.">
        <title>A High-Quality Reference Genome for a Parasitic Bivalve with Doubly Uniparental Inheritance (Bivalvia: Unionida).</title>
        <authorList>
            <person name="Smith C.H."/>
        </authorList>
    </citation>
    <scope>NUCLEOTIDE SEQUENCE</scope>
    <source>
        <strain evidence="2">CHS0354</strain>
    </source>
</reference>